<feature type="transmembrane region" description="Helical" evidence="9">
    <location>
        <begin position="106"/>
        <end position="125"/>
    </location>
</feature>
<dbReference type="InterPro" id="IPR055558">
    <property type="entry name" value="DUF7134"/>
</dbReference>
<keyword evidence="6 12" id="KW-0418">Kinase</keyword>
<dbReference type="EMBL" id="JACHIR010000001">
    <property type="protein sequence ID" value="MBB5891470.1"/>
    <property type="molecule type" value="Genomic_DNA"/>
</dbReference>
<gene>
    <name evidence="12" type="ORF">BJ998_002666</name>
</gene>
<dbReference type="RefSeq" id="WP_184861568.1">
    <property type="nucleotide sequence ID" value="NZ_BAAAWY010000095.1"/>
</dbReference>
<dbReference type="PANTHER" id="PTHR24421">
    <property type="entry name" value="NITRATE/NITRITE SENSOR PROTEIN NARX-RELATED"/>
    <property type="match status" value="1"/>
</dbReference>
<protein>
    <recommendedName>
        <fullName evidence="2">histidine kinase</fullName>
        <ecNumber evidence="2">2.7.13.3</ecNumber>
    </recommendedName>
</protein>
<feature type="transmembrane region" description="Helical" evidence="9">
    <location>
        <begin position="66"/>
        <end position="86"/>
    </location>
</feature>
<keyword evidence="8" id="KW-0902">Two-component regulatory system</keyword>
<dbReference type="PANTHER" id="PTHR24421:SF10">
    <property type="entry name" value="NITRATE_NITRITE SENSOR PROTEIN NARQ"/>
    <property type="match status" value="1"/>
</dbReference>
<evidence type="ECO:0000256" key="1">
    <source>
        <dbReference type="ARBA" id="ARBA00000085"/>
    </source>
</evidence>
<dbReference type="Pfam" id="PF23539">
    <property type="entry name" value="DUF7134"/>
    <property type="match status" value="1"/>
</dbReference>
<keyword evidence="13" id="KW-1185">Reference proteome</keyword>
<evidence type="ECO:0000259" key="10">
    <source>
        <dbReference type="Pfam" id="PF07730"/>
    </source>
</evidence>
<dbReference type="Gene3D" id="1.20.5.1930">
    <property type="match status" value="1"/>
</dbReference>
<evidence type="ECO:0000259" key="11">
    <source>
        <dbReference type="Pfam" id="PF23539"/>
    </source>
</evidence>
<evidence type="ECO:0000256" key="4">
    <source>
        <dbReference type="ARBA" id="ARBA00022679"/>
    </source>
</evidence>
<comment type="caution">
    <text evidence="12">The sequence shown here is derived from an EMBL/GenBank/DDBJ whole genome shotgun (WGS) entry which is preliminary data.</text>
</comment>
<evidence type="ECO:0000256" key="9">
    <source>
        <dbReference type="SAM" id="Phobius"/>
    </source>
</evidence>
<feature type="domain" description="Signal transduction histidine kinase subgroup 3 dimerisation and phosphoacceptor" evidence="10">
    <location>
        <begin position="195"/>
        <end position="261"/>
    </location>
</feature>
<dbReference type="GO" id="GO:0000155">
    <property type="term" value="F:phosphorelay sensor kinase activity"/>
    <property type="evidence" value="ECO:0007669"/>
    <property type="project" value="InterPro"/>
</dbReference>
<evidence type="ECO:0000256" key="7">
    <source>
        <dbReference type="ARBA" id="ARBA00022840"/>
    </source>
</evidence>
<dbReference type="SUPFAM" id="SSF55874">
    <property type="entry name" value="ATPase domain of HSP90 chaperone/DNA topoisomerase II/histidine kinase"/>
    <property type="match status" value="1"/>
</dbReference>
<evidence type="ECO:0000256" key="6">
    <source>
        <dbReference type="ARBA" id="ARBA00022777"/>
    </source>
</evidence>
<dbReference type="AlphaFoldDB" id="A0A7W9NGA2"/>
<name>A0A7W9NGA2_9PSEU</name>
<dbReference type="CDD" id="cd16917">
    <property type="entry name" value="HATPase_UhpB-NarQ-NarX-like"/>
    <property type="match status" value="1"/>
</dbReference>
<keyword evidence="4" id="KW-0808">Transferase</keyword>
<evidence type="ECO:0000313" key="13">
    <source>
        <dbReference type="Proteomes" id="UP000585638"/>
    </source>
</evidence>
<feature type="domain" description="DUF7134" evidence="11">
    <location>
        <begin position="15"/>
        <end position="167"/>
    </location>
</feature>
<dbReference type="Proteomes" id="UP000585638">
    <property type="component" value="Unassembled WGS sequence"/>
</dbReference>
<organism evidence="12 13">
    <name type="scientific">Kutzneria kofuensis</name>
    <dbReference type="NCBI Taxonomy" id="103725"/>
    <lineage>
        <taxon>Bacteria</taxon>
        <taxon>Bacillati</taxon>
        <taxon>Actinomycetota</taxon>
        <taxon>Actinomycetes</taxon>
        <taxon>Pseudonocardiales</taxon>
        <taxon>Pseudonocardiaceae</taxon>
        <taxon>Kutzneria</taxon>
    </lineage>
</organism>
<dbReference type="InterPro" id="IPR036890">
    <property type="entry name" value="HATPase_C_sf"/>
</dbReference>
<evidence type="ECO:0000256" key="8">
    <source>
        <dbReference type="ARBA" id="ARBA00023012"/>
    </source>
</evidence>
<keyword evidence="9" id="KW-0472">Membrane</keyword>
<dbReference type="GO" id="GO:0016020">
    <property type="term" value="C:membrane"/>
    <property type="evidence" value="ECO:0007669"/>
    <property type="project" value="InterPro"/>
</dbReference>
<keyword evidence="5" id="KW-0547">Nucleotide-binding</keyword>
<evidence type="ECO:0000256" key="2">
    <source>
        <dbReference type="ARBA" id="ARBA00012438"/>
    </source>
</evidence>
<reference evidence="12 13" key="1">
    <citation type="submission" date="2020-08" db="EMBL/GenBank/DDBJ databases">
        <title>Sequencing the genomes of 1000 actinobacteria strains.</title>
        <authorList>
            <person name="Klenk H.-P."/>
        </authorList>
    </citation>
    <scope>NUCLEOTIDE SEQUENCE [LARGE SCALE GENOMIC DNA]</scope>
    <source>
        <strain evidence="12 13">DSM 43851</strain>
    </source>
</reference>
<dbReference type="InterPro" id="IPR050482">
    <property type="entry name" value="Sensor_HK_TwoCompSys"/>
</dbReference>
<dbReference type="EC" id="2.7.13.3" evidence="2"/>
<keyword evidence="3" id="KW-0597">Phosphoprotein</keyword>
<evidence type="ECO:0000313" key="12">
    <source>
        <dbReference type="EMBL" id="MBB5891470.1"/>
    </source>
</evidence>
<dbReference type="InterPro" id="IPR011712">
    <property type="entry name" value="Sig_transdc_His_kin_sub3_dim/P"/>
</dbReference>
<keyword evidence="7" id="KW-0067">ATP-binding</keyword>
<keyword evidence="9" id="KW-0812">Transmembrane</keyword>
<evidence type="ECO:0000256" key="5">
    <source>
        <dbReference type="ARBA" id="ARBA00022741"/>
    </source>
</evidence>
<accession>A0A7W9NGA2</accession>
<dbReference type="Pfam" id="PF07730">
    <property type="entry name" value="HisKA_3"/>
    <property type="match status" value="1"/>
</dbReference>
<comment type="catalytic activity">
    <reaction evidence="1">
        <text>ATP + protein L-histidine = ADP + protein N-phospho-L-histidine.</text>
        <dbReference type="EC" id="2.7.13.3"/>
    </reaction>
</comment>
<evidence type="ECO:0000256" key="3">
    <source>
        <dbReference type="ARBA" id="ARBA00022553"/>
    </source>
</evidence>
<keyword evidence="9" id="KW-1133">Transmembrane helix</keyword>
<dbReference type="GO" id="GO:0005524">
    <property type="term" value="F:ATP binding"/>
    <property type="evidence" value="ECO:0007669"/>
    <property type="project" value="UniProtKB-KW"/>
</dbReference>
<sequence length="400" mass="42388">MRTWFFARRAWSRWDTLDVALAVGLWLVGVVMLPSGVTGPPRAWQEAVLVAACAAIACRRRWPIPTVAVAATAFLGQVAGASPHWVATTALTATTYTLATTVPRHVAFAVGAVTLAVVGAGGTLLPRSLEQSALRTLLEGMNVRIPLLELTVIVTGVAAGDAVRHRRAYLAAVEDRARHAEHDREREARRRVAEERVRIARDLHDAVSHQLALIHVHAGVASHLFTRRPDQAAAALGHVRTASRAALDELAGTIDALRQPDHTTGPVEPVAGLARLRELIVALATAGLRVDLTITGSPRGLPAVADGAAYRIIQEALTNVCKHARTGSARVSLDYRTSEFHLVVDDDGVGAGTTAAAWMTGHGTRGMIERAATVGGWVALGPRAEGGFRVAAVLPAAEED</sequence>
<dbReference type="GO" id="GO:0046983">
    <property type="term" value="F:protein dimerization activity"/>
    <property type="evidence" value="ECO:0007669"/>
    <property type="project" value="InterPro"/>
</dbReference>
<dbReference type="Gene3D" id="3.30.565.10">
    <property type="entry name" value="Histidine kinase-like ATPase, C-terminal domain"/>
    <property type="match status" value="1"/>
</dbReference>
<feature type="transmembrane region" description="Helical" evidence="9">
    <location>
        <begin position="20"/>
        <end position="37"/>
    </location>
</feature>
<proteinExistence type="predicted"/>